<gene>
    <name evidence="2" type="ORF">COLINT_03296</name>
</gene>
<evidence type="ECO:0000313" key="3">
    <source>
        <dbReference type="Proteomes" id="UP000003295"/>
    </source>
</evidence>
<dbReference type="EMBL" id="ABXH02000030">
    <property type="protein sequence ID" value="EEP44046.1"/>
    <property type="molecule type" value="Genomic_DNA"/>
</dbReference>
<feature type="transmembrane region" description="Helical" evidence="1">
    <location>
        <begin position="57"/>
        <end position="78"/>
    </location>
</feature>
<dbReference type="AlphaFoldDB" id="C4FB46"/>
<protein>
    <submittedName>
        <fullName evidence="2">Uncharacterized protein</fullName>
    </submittedName>
</protein>
<evidence type="ECO:0000256" key="1">
    <source>
        <dbReference type="SAM" id="Phobius"/>
    </source>
</evidence>
<name>C4FB46_9ACTN</name>
<keyword evidence="1" id="KW-0472">Membrane</keyword>
<feature type="transmembrane region" description="Helical" evidence="1">
    <location>
        <begin position="99"/>
        <end position="117"/>
    </location>
</feature>
<accession>C4FB46</accession>
<dbReference type="HOGENOM" id="CLU_1640876_0_0_11"/>
<dbReference type="Proteomes" id="UP000003295">
    <property type="component" value="Unassembled WGS sequence"/>
</dbReference>
<keyword evidence="1" id="KW-1133">Transmembrane helix</keyword>
<feature type="transmembrane region" description="Helical" evidence="1">
    <location>
        <begin position="123"/>
        <end position="143"/>
    </location>
</feature>
<reference evidence="2 3" key="1">
    <citation type="submission" date="2009-04" db="EMBL/GenBank/DDBJ databases">
        <authorList>
            <person name="Weinstock G."/>
            <person name="Sodergren E."/>
            <person name="Clifton S."/>
            <person name="Fulton L."/>
            <person name="Fulton B."/>
            <person name="Courtney L."/>
            <person name="Fronick C."/>
            <person name="Harrison M."/>
            <person name="Strong C."/>
            <person name="Farmer C."/>
            <person name="Delahaunty K."/>
            <person name="Markovic C."/>
            <person name="Hall O."/>
            <person name="Minx P."/>
            <person name="Tomlinson C."/>
            <person name="Mitreva M."/>
            <person name="Nelson J."/>
            <person name="Hou S."/>
            <person name="Wollam A."/>
            <person name="Pepin K.H."/>
            <person name="Johnson M."/>
            <person name="Bhonagiri V."/>
            <person name="Nash W.E."/>
            <person name="Warren W."/>
            <person name="Chinwalla A."/>
            <person name="Mardis E.R."/>
            <person name="Wilson R.K."/>
        </authorList>
    </citation>
    <scope>NUCLEOTIDE SEQUENCE [LARGE SCALE GENOMIC DNA]</scope>
    <source>
        <strain evidence="2 3">DSM 13280</strain>
    </source>
</reference>
<sequence length="161" mass="16393">MPARIIGAVSLMSCVSYFVAMCILSPLGRERQMAMSSIAADPVSVALNLLLDGPFGAVGAGVALLATEATVLCIELWCARDVLSSFVRPRDLARMAASNAVAVAVSAGCAWLSATAFSAGPGAIAIAGLLAYGAVDIAVAVALRDETALMLVGKVRAVLQR</sequence>
<comment type="caution">
    <text evidence="2">The sequence shown here is derived from an EMBL/GenBank/DDBJ whole genome shotgun (WGS) entry which is preliminary data.</text>
</comment>
<keyword evidence="1" id="KW-0812">Transmembrane</keyword>
<evidence type="ECO:0000313" key="2">
    <source>
        <dbReference type="EMBL" id="EEP44046.1"/>
    </source>
</evidence>
<feature type="transmembrane region" description="Helical" evidence="1">
    <location>
        <begin position="6"/>
        <end position="27"/>
    </location>
</feature>
<proteinExistence type="predicted"/>
<organism evidence="2 3">
    <name type="scientific">Collinsella intestinalis DSM 13280</name>
    <dbReference type="NCBI Taxonomy" id="521003"/>
    <lineage>
        <taxon>Bacteria</taxon>
        <taxon>Bacillati</taxon>
        <taxon>Actinomycetota</taxon>
        <taxon>Coriobacteriia</taxon>
        <taxon>Coriobacteriales</taxon>
        <taxon>Coriobacteriaceae</taxon>
        <taxon>Collinsella</taxon>
    </lineage>
</organism>